<keyword evidence="7" id="KW-0175">Coiled coil</keyword>
<dbReference type="HOGENOM" id="CLU_655110_0_0_9"/>
<dbReference type="PANTHER" id="PTHR46630">
    <property type="entry name" value="TETRATRICOPEPTIDE REPEAT PROTEIN 29"/>
    <property type="match status" value="1"/>
</dbReference>
<keyword evidence="3" id="KW-0677">Repeat</keyword>
<evidence type="ECO:0000256" key="6">
    <source>
        <dbReference type="PROSITE-ProRule" id="PRU00339"/>
    </source>
</evidence>
<dbReference type="PROSITE" id="PS50005">
    <property type="entry name" value="TPR"/>
    <property type="match status" value="2"/>
</dbReference>
<dbReference type="InterPro" id="IPR051476">
    <property type="entry name" value="Bac_ResReg_Asp_Phosphatase"/>
</dbReference>
<dbReference type="SMART" id="SM00028">
    <property type="entry name" value="TPR"/>
    <property type="match status" value="8"/>
</dbReference>
<dbReference type="eggNOG" id="COG0457">
    <property type="taxonomic scope" value="Bacteria"/>
</dbReference>
<reference evidence="9 10" key="1">
    <citation type="journal article" date="2006" name="J. Bacteriol.">
        <title>Complete genome sequence of the dehalorespiring bacterium Desulfitobacterium hafniense Y51 and comparison with Dehalococcoides ethenogenes 195.</title>
        <authorList>
            <person name="Nonaka H."/>
            <person name="Keresztes G."/>
            <person name="Shinoda Y."/>
            <person name="Ikenaga Y."/>
            <person name="Abe M."/>
            <person name="Naito K."/>
            <person name="Inatomi K."/>
            <person name="Furukawa K."/>
            <person name="Inui M."/>
            <person name="Yukawa H."/>
        </authorList>
    </citation>
    <scope>NUCLEOTIDE SEQUENCE [LARGE SCALE GENOMIC DNA]</scope>
    <source>
        <strain evidence="9 10">Y51</strain>
    </source>
</reference>
<evidence type="ECO:0000256" key="3">
    <source>
        <dbReference type="ARBA" id="ARBA00022737"/>
    </source>
</evidence>
<comment type="subcellular location">
    <subcellularLocation>
        <location evidence="1">Cytoplasm</location>
    </subcellularLocation>
</comment>
<dbReference type="Proteomes" id="UP000001946">
    <property type="component" value="Chromosome"/>
</dbReference>
<proteinExistence type="inferred from homology"/>
<keyword evidence="4 6" id="KW-0802">TPR repeat</keyword>
<dbReference type="AlphaFoldDB" id="Q24WE8"/>
<dbReference type="Gene3D" id="1.25.40.10">
    <property type="entry name" value="Tetratricopeptide repeat domain"/>
    <property type="match status" value="3"/>
</dbReference>
<dbReference type="Pfam" id="PF17874">
    <property type="entry name" value="TPR_MalT"/>
    <property type="match status" value="1"/>
</dbReference>
<dbReference type="SUPFAM" id="SSF48452">
    <property type="entry name" value="TPR-like"/>
    <property type="match status" value="2"/>
</dbReference>
<evidence type="ECO:0000256" key="4">
    <source>
        <dbReference type="ARBA" id="ARBA00022803"/>
    </source>
</evidence>
<feature type="repeat" description="TPR" evidence="6">
    <location>
        <begin position="131"/>
        <end position="164"/>
    </location>
</feature>
<evidence type="ECO:0000256" key="2">
    <source>
        <dbReference type="ARBA" id="ARBA00022490"/>
    </source>
</evidence>
<evidence type="ECO:0000313" key="10">
    <source>
        <dbReference type="Proteomes" id="UP000001946"/>
    </source>
</evidence>
<dbReference type="STRING" id="138119.DSY1855"/>
<evidence type="ECO:0000259" key="8">
    <source>
        <dbReference type="Pfam" id="PF17874"/>
    </source>
</evidence>
<feature type="coiled-coil region" evidence="7">
    <location>
        <begin position="217"/>
        <end position="244"/>
    </location>
</feature>
<dbReference type="RefSeq" id="WP_011459910.1">
    <property type="nucleotide sequence ID" value="NC_007907.1"/>
</dbReference>
<dbReference type="GO" id="GO:0005737">
    <property type="term" value="C:cytoplasm"/>
    <property type="evidence" value="ECO:0007669"/>
    <property type="project" value="UniProtKB-SubCell"/>
</dbReference>
<sequence>MLINDNSLEFWRTLMEKGTAYLGQTDYVKAEDYFKRAVRIAHHLDVPLVKAFSLRLLATVQVKQGKTEIAEKGFREALQICEKVNNYKGMSEALAGLASVAVEKNNFENALHFYRRAIEVYPPESPPLRLAMLYSDLGQAYSALERWQEAQDTYRKAMNLCHKFNYPKGEGELSILIGEVHYRLEDKDQAILCIQHSCKVFAGSKEEVSLINSLQYYAFMMFELQRLEEALTALQRAVVLQMRNNLWEDVSESVYFMAKVLQGLGDLDEAQYYLELSIKCCPDHELSLALRLQSIGRLMVRKEEYGQAKKYFLESAAIFELLGDDLRLGECYEYLAFLLDALGEEEESEYYRKESKRMIAGYHAHSLNAVQRLAEYYERRKQYLDALQCYWQSIEIARDIGYETMDLERAVQRVSRKVRQKKH</sequence>
<keyword evidence="10" id="KW-1185">Reference proteome</keyword>
<protein>
    <recommendedName>
        <fullName evidence="8">MalT-like TPR region domain-containing protein</fullName>
    </recommendedName>
</protein>
<dbReference type="InterPro" id="IPR041617">
    <property type="entry name" value="TPR_MalT"/>
</dbReference>
<dbReference type="InterPro" id="IPR011990">
    <property type="entry name" value="TPR-like_helical_dom_sf"/>
</dbReference>
<evidence type="ECO:0000256" key="5">
    <source>
        <dbReference type="ARBA" id="ARBA00038253"/>
    </source>
</evidence>
<gene>
    <name evidence="9" type="ordered locus">DSY1855</name>
</gene>
<dbReference type="EMBL" id="AP008230">
    <property type="protein sequence ID" value="BAE83644.1"/>
    <property type="molecule type" value="Genomic_DNA"/>
</dbReference>
<dbReference type="KEGG" id="dsy:DSY1855"/>
<name>Q24WE8_DESHY</name>
<comment type="similarity">
    <text evidence="5">Belongs to the Rap family.</text>
</comment>
<feature type="repeat" description="TPR" evidence="6">
    <location>
        <begin position="91"/>
        <end position="124"/>
    </location>
</feature>
<dbReference type="InterPro" id="IPR019734">
    <property type="entry name" value="TPR_rpt"/>
</dbReference>
<dbReference type="PANTHER" id="PTHR46630:SF1">
    <property type="entry name" value="TETRATRICOPEPTIDE REPEAT PROTEIN 29"/>
    <property type="match status" value="1"/>
</dbReference>
<feature type="domain" description="MalT-like TPR region" evidence="8">
    <location>
        <begin position="13"/>
        <end position="274"/>
    </location>
</feature>
<evidence type="ECO:0000256" key="1">
    <source>
        <dbReference type="ARBA" id="ARBA00004496"/>
    </source>
</evidence>
<accession>Q24WE8</accession>
<evidence type="ECO:0000256" key="7">
    <source>
        <dbReference type="SAM" id="Coils"/>
    </source>
</evidence>
<keyword evidence="2" id="KW-0963">Cytoplasm</keyword>
<evidence type="ECO:0000313" key="9">
    <source>
        <dbReference type="EMBL" id="BAE83644.1"/>
    </source>
</evidence>
<organism evidence="9 10">
    <name type="scientific">Desulfitobacterium hafniense (strain Y51)</name>
    <dbReference type="NCBI Taxonomy" id="138119"/>
    <lineage>
        <taxon>Bacteria</taxon>
        <taxon>Bacillati</taxon>
        <taxon>Bacillota</taxon>
        <taxon>Clostridia</taxon>
        <taxon>Eubacteriales</taxon>
        <taxon>Desulfitobacteriaceae</taxon>
        <taxon>Desulfitobacterium</taxon>
    </lineage>
</organism>